<dbReference type="OrthoDB" id="660555at2759"/>
<name>A0A1Y2CLR0_9FUNG</name>
<dbReference type="GO" id="GO:0016020">
    <property type="term" value="C:membrane"/>
    <property type="evidence" value="ECO:0007669"/>
    <property type="project" value="UniProtKB-SubCell"/>
</dbReference>
<dbReference type="PROSITE" id="PS50181">
    <property type="entry name" value="FBOX"/>
    <property type="match status" value="1"/>
</dbReference>
<dbReference type="GO" id="GO:0051707">
    <property type="term" value="P:response to other organism"/>
    <property type="evidence" value="ECO:0007669"/>
    <property type="project" value="UniProtKB-ARBA"/>
</dbReference>
<evidence type="ECO:0000256" key="5">
    <source>
        <dbReference type="ARBA" id="ARBA00022737"/>
    </source>
</evidence>
<dbReference type="InterPro" id="IPR036047">
    <property type="entry name" value="F-box-like_dom_sf"/>
</dbReference>
<keyword evidence="2" id="KW-0433">Leucine-rich repeat</keyword>
<dbReference type="InterPro" id="IPR055414">
    <property type="entry name" value="LRR_R13L4/SHOC2-like"/>
</dbReference>
<evidence type="ECO:0000256" key="4">
    <source>
        <dbReference type="ARBA" id="ARBA00022729"/>
    </source>
</evidence>
<dbReference type="Pfam" id="PF00646">
    <property type="entry name" value="F-box"/>
    <property type="match status" value="1"/>
</dbReference>
<dbReference type="GO" id="GO:0009791">
    <property type="term" value="P:post-embryonic development"/>
    <property type="evidence" value="ECO:0007669"/>
    <property type="project" value="UniProtKB-ARBA"/>
</dbReference>
<dbReference type="SUPFAM" id="SSF52058">
    <property type="entry name" value="L domain-like"/>
    <property type="match status" value="1"/>
</dbReference>
<dbReference type="Proteomes" id="UP000193642">
    <property type="component" value="Unassembled WGS sequence"/>
</dbReference>
<evidence type="ECO:0000256" key="6">
    <source>
        <dbReference type="ARBA" id="ARBA00022989"/>
    </source>
</evidence>
<evidence type="ECO:0000313" key="11">
    <source>
        <dbReference type="Proteomes" id="UP000193642"/>
    </source>
</evidence>
<sequence>MTHIHDSNNPQDTIMRQVTIVTLPKEVAESIMSWIHPKEVWSLRLLSTSFNELLSSRTFIRLNISRFVPPVNPSITAFRKPNKWDVLFSDAPAAYMEEYVHKYIAPFWSWSNSLVKKIPPRMFPTAWFQFCSNLTVFRGHECFKGEIPQEIGTLTSLQELDLSENEFIGEIPRSIGNLVNLTHLYLFENEGLCEIPPEIGTLISLRELELECNRLIGEIPPSIGNLINLTTLHLFENDGICGPVPPEIGLLKSLVSLSISGEELRGPIPVELCNLQNLKMLQLKFGVDFKTPTFLYPNWKIEKA</sequence>
<reference evidence="10 11" key="1">
    <citation type="submission" date="2016-07" db="EMBL/GenBank/DDBJ databases">
        <title>Pervasive Adenine N6-methylation of Active Genes in Fungi.</title>
        <authorList>
            <consortium name="DOE Joint Genome Institute"/>
            <person name="Mondo S.J."/>
            <person name="Dannebaum R.O."/>
            <person name="Kuo R.C."/>
            <person name="Labutti K."/>
            <person name="Haridas S."/>
            <person name="Kuo A."/>
            <person name="Salamov A."/>
            <person name="Ahrendt S.R."/>
            <person name="Lipzen A."/>
            <person name="Sullivan W."/>
            <person name="Andreopoulos W.B."/>
            <person name="Clum A."/>
            <person name="Lindquist E."/>
            <person name="Daum C."/>
            <person name="Ramamoorthy G.K."/>
            <person name="Gryganskyi A."/>
            <person name="Culley D."/>
            <person name="Magnuson J.K."/>
            <person name="James T.Y."/>
            <person name="O'Malley M.A."/>
            <person name="Stajich J.E."/>
            <person name="Spatafora J.W."/>
            <person name="Visel A."/>
            <person name="Grigoriev I.V."/>
        </authorList>
    </citation>
    <scope>NUCLEOTIDE SEQUENCE [LARGE SCALE GENOMIC DNA]</scope>
    <source>
        <strain evidence="10 11">JEL800</strain>
    </source>
</reference>
<dbReference type="AlphaFoldDB" id="A0A1Y2CLR0"/>
<dbReference type="FunFam" id="3.80.10.10:FF:000453">
    <property type="entry name" value="Leucine-rich receptor-like protein kinase family protein"/>
    <property type="match status" value="1"/>
</dbReference>
<keyword evidence="7" id="KW-0472">Membrane</keyword>
<keyword evidence="5" id="KW-0677">Repeat</keyword>
<comment type="subcellular location">
    <subcellularLocation>
        <location evidence="1">Membrane</location>
        <topology evidence="1">Single-pass membrane protein</topology>
    </subcellularLocation>
</comment>
<dbReference type="InterPro" id="IPR001810">
    <property type="entry name" value="F-box_dom"/>
</dbReference>
<dbReference type="GO" id="GO:0006952">
    <property type="term" value="P:defense response"/>
    <property type="evidence" value="ECO:0007669"/>
    <property type="project" value="UniProtKB-ARBA"/>
</dbReference>
<keyword evidence="8" id="KW-0325">Glycoprotein</keyword>
<keyword evidence="3" id="KW-0812">Transmembrane</keyword>
<protein>
    <submittedName>
        <fullName evidence="10">L domain-like protein</fullName>
    </submittedName>
</protein>
<feature type="domain" description="F-box" evidence="9">
    <location>
        <begin position="17"/>
        <end position="62"/>
    </location>
</feature>
<dbReference type="InterPro" id="IPR032675">
    <property type="entry name" value="LRR_dom_sf"/>
</dbReference>
<evidence type="ECO:0000256" key="7">
    <source>
        <dbReference type="ARBA" id="ARBA00023136"/>
    </source>
</evidence>
<evidence type="ECO:0000256" key="8">
    <source>
        <dbReference type="ARBA" id="ARBA00023180"/>
    </source>
</evidence>
<evidence type="ECO:0000256" key="1">
    <source>
        <dbReference type="ARBA" id="ARBA00004167"/>
    </source>
</evidence>
<dbReference type="Pfam" id="PF23598">
    <property type="entry name" value="LRR_14"/>
    <property type="match status" value="1"/>
</dbReference>
<evidence type="ECO:0000256" key="3">
    <source>
        <dbReference type="ARBA" id="ARBA00022692"/>
    </source>
</evidence>
<organism evidence="10 11">
    <name type="scientific">Rhizoclosmatium globosum</name>
    <dbReference type="NCBI Taxonomy" id="329046"/>
    <lineage>
        <taxon>Eukaryota</taxon>
        <taxon>Fungi</taxon>
        <taxon>Fungi incertae sedis</taxon>
        <taxon>Chytridiomycota</taxon>
        <taxon>Chytridiomycota incertae sedis</taxon>
        <taxon>Chytridiomycetes</taxon>
        <taxon>Chytridiales</taxon>
        <taxon>Chytriomycetaceae</taxon>
        <taxon>Rhizoclosmatium</taxon>
    </lineage>
</organism>
<keyword evidence="4" id="KW-0732">Signal</keyword>
<comment type="caution">
    <text evidence="10">The sequence shown here is derived from an EMBL/GenBank/DDBJ whole genome shotgun (WGS) entry which is preliminary data.</text>
</comment>
<gene>
    <name evidence="10" type="ORF">BCR33DRAFT_677989</name>
</gene>
<dbReference type="SUPFAM" id="SSF81383">
    <property type="entry name" value="F-box domain"/>
    <property type="match status" value="1"/>
</dbReference>
<dbReference type="PANTHER" id="PTHR48053">
    <property type="entry name" value="LEUCINE RICH REPEAT FAMILY PROTEIN, EXPRESSED"/>
    <property type="match status" value="1"/>
</dbReference>
<evidence type="ECO:0000256" key="2">
    <source>
        <dbReference type="ARBA" id="ARBA00022614"/>
    </source>
</evidence>
<accession>A0A1Y2CLR0</accession>
<dbReference type="EMBL" id="MCGO01000013">
    <property type="protein sequence ID" value="ORY47804.1"/>
    <property type="molecule type" value="Genomic_DNA"/>
</dbReference>
<proteinExistence type="predicted"/>
<dbReference type="InterPro" id="IPR051716">
    <property type="entry name" value="Plant_RL_S/T_kinase"/>
</dbReference>
<dbReference type="PANTHER" id="PTHR48053:SF126">
    <property type="entry name" value="MDIS1-INTERACTING RECEPTOR LIKE KINASE 2-LIKE ISOFORM X1"/>
    <property type="match status" value="1"/>
</dbReference>
<evidence type="ECO:0000313" key="10">
    <source>
        <dbReference type="EMBL" id="ORY47804.1"/>
    </source>
</evidence>
<keyword evidence="6" id="KW-1133">Transmembrane helix</keyword>
<evidence type="ECO:0000259" key="9">
    <source>
        <dbReference type="PROSITE" id="PS50181"/>
    </source>
</evidence>
<dbReference type="Gene3D" id="3.80.10.10">
    <property type="entry name" value="Ribonuclease Inhibitor"/>
    <property type="match status" value="1"/>
</dbReference>
<keyword evidence="11" id="KW-1185">Reference proteome</keyword>